<feature type="domain" description="FHA" evidence="2">
    <location>
        <begin position="39"/>
        <end position="99"/>
    </location>
</feature>
<dbReference type="PANTHER" id="PTHR15715">
    <property type="entry name" value="CENTROSOMAL PROTEIN OF 170 KDA"/>
    <property type="match status" value="1"/>
</dbReference>
<evidence type="ECO:0000313" key="4">
    <source>
        <dbReference type="Proteomes" id="UP000635477"/>
    </source>
</evidence>
<protein>
    <recommendedName>
        <fullName evidence="2">FHA domain-containing protein</fullName>
    </recommendedName>
</protein>
<feature type="compositionally biased region" description="Polar residues" evidence="1">
    <location>
        <begin position="196"/>
        <end position="205"/>
    </location>
</feature>
<dbReference type="EMBL" id="JABEYC010000175">
    <property type="protein sequence ID" value="KAF4981300.1"/>
    <property type="molecule type" value="Genomic_DNA"/>
</dbReference>
<dbReference type="Gene3D" id="2.60.200.20">
    <property type="match status" value="1"/>
</dbReference>
<reference evidence="3" key="1">
    <citation type="journal article" date="2020" name="BMC Genomics">
        <title>Correction to: Identification and distribution of gene clusters required for synthesis of sphingolipid metabolism inhibitors in diverse species of the filamentous fungus Fusarium.</title>
        <authorList>
            <person name="Kim H.S."/>
            <person name="Lohmar J.M."/>
            <person name="Busman M."/>
            <person name="Brown D.W."/>
            <person name="Naumann T.A."/>
            <person name="Divon H.H."/>
            <person name="Lysoe E."/>
            <person name="Uhlig S."/>
            <person name="Proctor R.H."/>
        </authorList>
    </citation>
    <scope>NUCLEOTIDE SEQUENCE</scope>
    <source>
        <strain evidence="3">NRRL 22465</strain>
    </source>
</reference>
<evidence type="ECO:0000313" key="3">
    <source>
        <dbReference type="EMBL" id="KAF4981300.1"/>
    </source>
</evidence>
<dbReference type="GO" id="GO:0005737">
    <property type="term" value="C:cytoplasm"/>
    <property type="evidence" value="ECO:0007669"/>
    <property type="project" value="TreeGrafter"/>
</dbReference>
<gene>
    <name evidence="3" type="ORF">FZEAL_2877</name>
</gene>
<dbReference type="SUPFAM" id="SSF49879">
    <property type="entry name" value="SMAD/FHA domain"/>
    <property type="match status" value="1"/>
</dbReference>
<dbReference type="InterPro" id="IPR000253">
    <property type="entry name" value="FHA_dom"/>
</dbReference>
<keyword evidence="4" id="KW-1185">Reference proteome</keyword>
<sequence>MAVPQYRDEVLVTLSSVNPPSDFAFPDRRFFLTKEKPVMEIGRTSKRNSSFEAAKSNAWFDSAVMSRTHARFELDVEKQKVYIKDTGSLHGTFKNNQRLVRNASSILTTGDRLKFGIPIDRGMDRYPPCNLDARLKFGTISPDNRPKVFRVPDDTDVEDSSSDDDDQVRNSYEILHAMKICPAAFPPSSPSRSPIDLTTNDQYPLSSVRDDVDNTAEPMPPFPSTLKDAMDTGAATFKMRAPDEQIRNSPEGDWSFSDLEDDDDEINLSQSTDMDTENSHGEVSDDESVDYLPSPIALNYDDDEGAIDVDEEDFEEHDEFEENECMEHQRQYSVIRVDLFLDDHDLLDDPVDPTNQGILADLPAADETGMDAHTPIVNDVTGESQAVSVDSLDPGSLQQTYLGKSSAQVGAVDYLLNKELPPIETFVIPASTMSQTPLTLPSISEAMTLSRYHASQNHELRTPAEIMGERTGKYDYFAARAENKANALVSCPQPRSQALPKARLVLSNQPKVQRFLLAEPVPEQEATFWPESQATSHVVDSQPSKQTDVPTLALTSPVTQMAGSDLATSGAEFLNTPPQESEAPFPATEPALDETSAYQFEMSKMAADATKASTQTSEAHPEPTKKTMDTSDPVEPSSHDTPLDTKPVEPESMDTTTPDLPETPQLAKRKAEDISQLTPEEERLESHSTRRLHRERLDSRVNSKSRANKAARAAARAAASTTTAPPPTKRLRRVAEVFGYAALGGVAVMSALIATAPTL</sequence>
<dbReference type="PROSITE" id="PS50006">
    <property type="entry name" value="FHA_DOMAIN"/>
    <property type="match status" value="1"/>
</dbReference>
<feature type="compositionally biased region" description="Basic and acidic residues" evidence="1">
    <location>
        <begin position="144"/>
        <end position="153"/>
    </location>
</feature>
<dbReference type="OrthoDB" id="4096268at2759"/>
<proteinExistence type="predicted"/>
<feature type="region of interest" description="Disordered" evidence="1">
    <location>
        <begin position="569"/>
        <end position="588"/>
    </location>
</feature>
<dbReference type="InterPro" id="IPR008984">
    <property type="entry name" value="SMAD_FHA_dom_sf"/>
</dbReference>
<feature type="region of interest" description="Disordered" evidence="1">
    <location>
        <begin position="142"/>
        <end position="166"/>
    </location>
</feature>
<organism evidence="3 4">
    <name type="scientific">Fusarium zealandicum</name>
    <dbReference type="NCBI Taxonomy" id="1053134"/>
    <lineage>
        <taxon>Eukaryota</taxon>
        <taxon>Fungi</taxon>
        <taxon>Dikarya</taxon>
        <taxon>Ascomycota</taxon>
        <taxon>Pezizomycotina</taxon>
        <taxon>Sordariomycetes</taxon>
        <taxon>Hypocreomycetidae</taxon>
        <taxon>Hypocreales</taxon>
        <taxon>Nectriaceae</taxon>
        <taxon>Fusarium</taxon>
        <taxon>Fusarium staphyleae species complex</taxon>
    </lineage>
</organism>
<dbReference type="SMART" id="SM00240">
    <property type="entry name" value="FHA"/>
    <property type="match status" value="1"/>
</dbReference>
<feature type="compositionally biased region" description="Basic and acidic residues" evidence="1">
    <location>
        <begin position="619"/>
        <end position="629"/>
    </location>
</feature>
<feature type="region of interest" description="Disordered" evidence="1">
    <location>
        <begin position="606"/>
        <end position="728"/>
    </location>
</feature>
<feature type="compositionally biased region" description="Low complexity" evidence="1">
    <location>
        <begin position="702"/>
        <end position="723"/>
    </location>
</feature>
<dbReference type="AlphaFoldDB" id="A0A8H4UPY3"/>
<feature type="compositionally biased region" description="Basic and acidic residues" evidence="1">
    <location>
        <begin position="637"/>
        <end position="649"/>
    </location>
</feature>
<dbReference type="Proteomes" id="UP000635477">
    <property type="component" value="Unassembled WGS sequence"/>
</dbReference>
<dbReference type="PANTHER" id="PTHR15715:SF37">
    <property type="entry name" value="LD47843P"/>
    <property type="match status" value="1"/>
</dbReference>
<name>A0A8H4UPY3_9HYPO</name>
<accession>A0A8H4UPY3</accession>
<feature type="compositionally biased region" description="Acidic residues" evidence="1">
    <location>
        <begin position="154"/>
        <end position="166"/>
    </location>
</feature>
<evidence type="ECO:0000259" key="2">
    <source>
        <dbReference type="PROSITE" id="PS50006"/>
    </source>
</evidence>
<dbReference type="Pfam" id="PF00498">
    <property type="entry name" value="FHA"/>
    <property type="match status" value="1"/>
</dbReference>
<dbReference type="InterPro" id="IPR051176">
    <property type="entry name" value="Cent_Immune-Sig_Mod"/>
</dbReference>
<reference evidence="3" key="2">
    <citation type="submission" date="2020-05" db="EMBL/GenBank/DDBJ databases">
        <authorList>
            <person name="Kim H.-S."/>
            <person name="Proctor R.H."/>
            <person name="Brown D.W."/>
        </authorList>
    </citation>
    <scope>NUCLEOTIDE SEQUENCE</scope>
    <source>
        <strain evidence="3">NRRL 22465</strain>
    </source>
</reference>
<feature type="region of interest" description="Disordered" evidence="1">
    <location>
        <begin position="239"/>
        <end position="290"/>
    </location>
</feature>
<feature type="region of interest" description="Disordered" evidence="1">
    <location>
        <begin position="185"/>
        <end position="226"/>
    </location>
</feature>
<comment type="caution">
    <text evidence="3">The sequence shown here is derived from an EMBL/GenBank/DDBJ whole genome shotgun (WGS) entry which is preliminary data.</text>
</comment>
<evidence type="ECO:0000256" key="1">
    <source>
        <dbReference type="SAM" id="MobiDB-lite"/>
    </source>
</evidence>